<dbReference type="OrthoDB" id="3265350at2759"/>
<feature type="compositionally biased region" description="Basic and acidic residues" evidence="1">
    <location>
        <begin position="1"/>
        <end position="15"/>
    </location>
</feature>
<evidence type="ECO:0000313" key="3">
    <source>
        <dbReference type="Proteomes" id="UP001063166"/>
    </source>
</evidence>
<organism evidence="2 3">
    <name type="scientific">Lyophyllum shimeji</name>
    <name type="common">Hon-shimeji</name>
    <name type="synonym">Tricholoma shimeji</name>
    <dbReference type="NCBI Taxonomy" id="47721"/>
    <lineage>
        <taxon>Eukaryota</taxon>
        <taxon>Fungi</taxon>
        <taxon>Dikarya</taxon>
        <taxon>Basidiomycota</taxon>
        <taxon>Agaricomycotina</taxon>
        <taxon>Agaricomycetes</taxon>
        <taxon>Agaricomycetidae</taxon>
        <taxon>Agaricales</taxon>
        <taxon>Tricholomatineae</taxon>
        <taxon>Lyophyllaceae</taxon>
        <taxon>Lyophyllum</taxon>
    </lineage>
</organism>
<feature type="compositionally biased region" description="Basic and acidic residues" evidence="1">
    <location>
        <begin position="23"/>
        <end position="32"/>
    </location>
</feature>
<dbReference type="Proteomes" id="UP001063166">
    <property type="component" value="Unassembled WGS sequence"/>
</dbReference>
<evidence type="ECO:0000313" key="2">
    <source>
        <dbReference type="EMBL" id="GLB44721.1"/>
    </source>
</evidence>
<proteinExistence type="predicted"/>
<gene>
    <name evidence="2" type="ORF">LshimejAT787_1800580</name>
</gene>
<feature type="region of interest" description="Disordered" evidence="1">
    <location>
        <begin position="1"/>
        <end position="32"/>
    </location>
</feature>
<keyword evidence="3" id="KW-1185">Reference proteome</keyword>
<accession>A0A9P3PZY6</accession>
<reference evidence="2" key="1">
    <citation type="submission" date="2022-07" db="EMBL/GenBank/DDBJ databases">
        <title>The genome of Lyophyllum shimeji provides insight into the initial evolution of ectomycorrhizal fungal genome.</title>
        <authorList>
            <person name="Kobayashi Y."/>
            <person name="Shibata T."/>
            <person name="Hirakawa H."/>
            <person name="Shigenobu S."/>
            <person name="Nishiyama T."/>
            <person name="Yamada A."/>
            <person name="Hasebe M."/>
            <person name="Kawaguchi M."/>
        </authorList>
    </citation>
    <scope>NUCLEOTIDE SEQUENCE</scope>
    <source>
        <strain evidence="2">AT787</strain>
    </source>
</reference>
<name>A0A9P3PZY6_LYOSH</name>
<dbReference type="AlphaFoldDB" id="A0A9P3PZY6"/>
<comment type="caution">
    <text evidence="2">The sequence shown here is derived from an EMBL/GenBank/DDBJ whole genome shotgun (WGS) entry which is preliminary data.</text>
</comment>
<dbReference type="EMBL" id="BRPK01000018">
    <property type="protein sequence ID" value="GLB44721.1"/>
    <property type="molecule type" value="Genomic_DNA"/>
</dbReference>
<protein>
    <submittedName>
        <fullName evidence="2">Uncharacterized protein</fullName>
    </submittedName>
</protein>
<sequence>MADFVEKRADYRRTQGDPNATDAQKKEAWDAYDKSRKTLYAEEQKNNKANARASNSLSQEGQDQMYNQLQGDSGLAATMINDNNVKIEQYTAARKVLLAKQEADGGTLITEVSEDAGVPAPLEDPEKKVAAKDVDYFTAITVEVSSSSSAESSSYKASSASFGASLGWGFWNRGSVNASYSSSAADTMSQMAKNSCRVSFECMRVDIARSWLRSELFYDADLTVGPGEFISPGFNTLVELMESKKDDSVERELQRYSTFPMYPVAFLLAANVVLEISGETTAIQTHFQEESYGVSTQMSYGPFGWGGKVNASYSSNNSSSQATCEATADGCRITIKSPQIIGWISQLVPALPRLTPVNPEDSK</sequence>
<evidence type="ECO:0000256" key="1">
    <source>
        <dbReference type="SAM" id="MobiDB-lite"/>
    </source>
</evidence>